<dbReference type="PANTHER" id="PTHR19446">
    <property type="entry name" value="REVERSE TRANSCRIPTASES"/>
    <property type="match status" value="1"/>
</dbReference>
<reference evidence="3" key="1">
    <citation type="submission" date="2024-04" db="EMBL/GenBank/DDBJ databases">
        <title>Salinicola lusitanus LLJ914,a marine bacterium isolated from the Okinawa Trough.</title>
        <authorList>
            <person name="Li J."/>
        </authorList>
    </citation>
    <scope>NUCLEOTIDE SEQUENCE [LARGE SCALE GENOMIC DNA]</scope>
</reference>
<proteinExistence type="predicted"/>
<comment type="caution">
    <text evidence="2">The sequence shown here is derived from an EMBL/GenBank/DDBJ whole genome shotgun (WGS) entry which is preliminary data.</text>
</comment>
<name>A0AAW0NGT2_9GOBI</name>
<dbReference type="EMBL" id="JBBPFD010000016">
    <property type="protein sequence ID" value="KAK7893157.1"/>
    <property type="molecule type" value="Genomic_DNA"/>
</dbReference>
<dbReference type="InterPro" id="IPR000477">
    <property type="entry name" value="RT_dom"/>
</dbReference>
<feature type="domain" description="Reverse transcriptase" evidence="1">
    <location>
        <begin position="5"/>
        <end position="93"/>
    </location>
</feature>
<gene>
    <name evidence="2" type="ORF">WMY93_022309</name>
</gene>
<protein>
    <recommendedName>
        <fullName evidence="1">Reverse transcriptase domain-containing protein</fullName>
    </recommendedName>
</protein>
<keyword evidence="3" id="KW-1185">Reference proteome</keyword>
<organism evidence="2 3">
    <name type="scientific">Mugilogobius chulae</name>
    <name type="common">yellowstripe goby</name>
    <dbReference type="NCBI Taxonomy" id="88201"/>
    <lineage>
        <taxon>Eukaryota</taxon>
        <taxon>Metazoa</taxon>
        <taxon>Chordata</taxon>
        <taxon>Craniata</taxon>
        <taxon>Vertebrata</taxon>
        <taxon>Euteleostomi</taxon>
        <taxon>Actinopterygii</taxon>
        <taxon>Neopterygii</taxon>
        <taxon>Teleostei</taxon>
        <taxon>Neoteleostei</taxon>
        <taxon>Acanthomorphata</taxon>
        <taxon>Gobiaria</taxon>
        <taxon>Gobiiformes</taxon>
        <taxon>Gobioidei</taxon>
        <taxon>Gobiidae</taxon>
        <taxon>Gobionellinae</taxon>
        <taxon>Mugilogobius</taxon>
    </lineage>
</organism>
<dbReference type="Pfam" id="PF00078">
    <property type="entry name" value="RVT_1"/>
    <property type="match status" value="1"/>
</dbReference>
<dbReference type="Proteomes" id="UP001460270">
    <property type="component" value="Unassembled WGS sequence"/>
</dbReference>
<evidence type="ECO:0000313" key="2">
    <source>
        <dbReference type="EMBL" id="KAK7893157.1"/>
    </source>
</evidence>
<evidence type="ECO:0000259" key="1">
    <source>
        <dbReference type="Pfam" id="PF00078"/>
    </source>
</evidence>
<sequence length="147" mass="16375">MWYVREKGTPTAALSLDAEKAFDRVEWEYLFSVLEHLGFGEGFLKLLRLLYKNPMASVVTNGYMSPYFKLGRGCRQGDPASPAAFALALEPLAIALPPETEVGDCSSRWFISGQSRNIVPAACPGSPWGFLPIEHKHFSTKTSRRHL</sequence>
<dbReference type="AlphaFoldDB" id="A0AAW0NGT2"/>
<evidence type="ECO:0000313" key="3">
    <source>
        <dbReference type="Proteomes" id="UP001460270"/>
    </source>
</evidence>
<accession>A0AAW0NGT2</accession>